<reference evidence="2 3" key="1">
    <citation type="submission" date="2006-03" db="EMBL/GenBank/DDBJ databases">
        <title>Complete sequence of Methylobacillus flagellatus KT.</title>
        <authorList>
            <consortium name="US DOE Joint Genome Institute"/>
            <person name="Copeland A."/>
            <person name="Lucas S."/>
            <person name="Lapidus A."/>
            <person name="Barry K."/>
            <person name="Detter J.C."/>
            <person name="Glavina del Rio T."/>
            <person name="Hammon N."/>
            <person name="Israni S."/>
            <person name="Dalin E."/>
            <person name="Tice H."/>
            <person name="Pitluck S."/>
            <person name="Brettin T."/>
            <person name="Bruce D."/>
            <person name="Han C."/>
            <person name="Tapia R."/>
            <person name="Saunders E."/>
            <person name="Gilna P."/>
            <person name="Schmutz J."/>
            <person name="Larimer F."/>
            <person name="Land M."/>
            <person name="Kyrpides N."/>
            <person name="Anderson I."/>
            <person name="Richardson P."/>
        </authorList>
    </citation>
    <scope>NUCLEOTIDE SEQUENCE [LARGE SCALE GENOMIC DNA]</scope>
    <source>
        <strain evidence="3">KT / ATCC 51484 / DSM 6875</strain>
    </source>
</reference>
<dbReference type="Pfam" id="PF07589">
    <property type="entry name" value="PEP-CTERM"/>
    <property type="match status" value="1"/>
</dbReference>
<dbReference type="NCBIfam" id="TIGR02595">
    <property type="entry name" value="PEP_CTERM"/>
    <property type="match status" value="1"/>
</dbReference>
<accession>Q1H0X1</accession>
<protein>
    <recommendedName>
        <fullName evidence="1">Ice-binding protein C-terminal domain-containing protein</fullName>
    </recommendedName>
</protein>
<dbReference type="KEGG" id="mfa:Mfla_1598"/>
<sequence>MTSDNALAHRENIHLPRRRESVGFLHEIECQHLLGEGTVRHSLARKTSMKMTNTLAALALTGSAFFSSQAFAINNVWISETPWGNAETSDYAEWHTFSSASDSNPNFGANGAIYETTGRAFVASSGNLYSFSGPAAYTAVLSDVAIGQTFDVYLRVATTGSTFNRLATLDGVSATFVQTYYAVEDFGGFGGGYLEEGYWKWENVTSSDGWLVFNFDAKPHTGFDQLALATVAAVPEPSTYGMLALGLGILGFAARRSSKKMIA</sequence>
<dbReference type="Proteomes" id="UP000002440">
    <property type="component" value="Chromosome"/>
</dbReference>
<organism evidence="2 3">
    <name type="scientific">Methylobacillus flagellatus (strain ATCC 51484 / DSM 6875 / VKM B-1610 / KT)</name>
    <dbReference type="NCBI Taxonomy" id="265072"/>
    <lineage>
        <taxon>Bacteria</taxon>
        <taxon>Pseudomonadati</taxon>
        <taxon>Pseudomonadota</taxon>
        <taxon>Betaproteobacteria</taxon>
        <taxon>Nitrosomonadales</taxon>
        <taxon>Methylophilaceae</taxon>
        <taxon>Methylobacillus</taxon>
    </lineage>
</organism>
<evidence type="ECO:0000313" key="3">
    <source>
        <dbReference type="Proteomes" id="UP000002440"/>
    </source>
</evidence>
<dbReference type="STRING" id="265072.Mfla_1598"/>
<evidence type="ECO:0000313" key="2">
    <source>
        <dbReference type="EMBL" id="ABE49866.1"/>
    </source>
</evidence>
<feature type="domain" description="Ice-binding protein C-terminal" evidence="1">
    <location>
        <begin position="233"/>
        <end position="256"/>
    </location>
</feature>
<gene>
    <name evidence="2" type="ordered locus">Mfla_1598</name>
</gene>
<dbReference type="eggNOG" id="ENOG5033NGI">
    <property type="taxonomic scope" value="Bacteria"/>
</dbReference>
<name>Q1H0X1_METFK</name>
<keyword evidence="3" id="KW-1185">Reference proteome</keyword>
<dbReference type="AlphaFoldDB" id="Q1H0X1"/>
<dbReference type="EMBL" id="CP000284">
    <property type="protein sequence ID" value="ABE49866.1"/>
    <property type="molecule type" value="Genomic_DNA"/>
</dbReference>
<evidence type="ECO:0000259" key="1">
    <source>
        <dbReference type="Pfam" id="PF07589"/>
    </source>
</evidence>
<dbReference type="InterPro" id="IPR013424">
    <property type="entry name" value="Ice-binding_C"/>
</dbReference>
<dbReference type="HOGENOM" id="CLU_1223568_0_0_4"/>
<proteinExistence type="predicted"/>